<keyword evidence="1" id="KW-0812">Transmembrane</keyword>
<evidence type="ECO:0000313" key="3">
    <source>
        <dbReference type="Proteomes" id="UP000269265"/>
    </source>
</evidence>
<name>A0A426VH16_9BURK</name>
<proteinExistence type="predicted"/>
<dbReference type="InterPro" id="IPR046513">
    <property type="entry name" value="DUF6691"/>
</dbReference>
<protein>
    <submittedName>
        <fullName evidence="2">YeeE/YedE family protein</fullName>
    </submittedName>
</protein>
<organism evidence="2 3">
    <name type="scientific">Aquabacterium soli</name>
    <dbReference type="NCBI Taxonomy" id="2493092"/>
    <lineage>
        <taxon>Bacteria</taxon>
        <taxon>Pseudomonadati</taxon>
        <taxon>Pseudomonadota</taxon>
        <taxon>Betaproteobacteria</taxon>
        <taxon>Burkholderiales</taxon>
        <taxon>Aquabacterium</taxon>
    </lineage>
</organism>
<dbReference type="OrthoDB" id="9790409at2"/>
<sequence>MPLVTALIAGLVFGLGLLISGMANPAKVLGFLDLAGAWDPSLAFVMGGAIAVGLPAFTLAARRRNALLTGEPMHLPTATRIDWRLMGGSLLFGIGWGLAGFCPGPAIVALGMGLDQALVFVLAMLGGMVVFEILERRA</sequence>
<feature type="transmembrane region" description="Helical" evidence="1">
    <location>
        <begin position="41"/>
        <end position="61"/>
    </location>
</feature>
<dbReference type="AlphaFoldDB" id="A0A426VH16"/>
<dbReference type="EMBL" id="RSED01000002">
    <property type="protein sequence ID" value="RRS06020.1"/>
    <property type="molecule type" value="Genomic_DNA"/>
</dbReference>
<evidence type="ECO:0000256" key="1">
    <source>
        <dbReference type="SAM" id="Phobius"/>
    </source>
</evidence>
<evidence type="ECO:0000313" key="2">
    <source>
        <dbReference type="EMBL" id="RRS06020.1"/>
    </source>
</evidence>
<gene>
    <name evidence="2" type="ORF">EIP75_03005</name>
</gene>
<reference evidence="2 3" key="1">
    <citation type="submission" date="2018-12" db="EMBL/GenBank/DDBJ databases">
        <title>The whole draft genome of Aquabacterium sp. SJQ9.</title>
        <authorList>
            <person name="Sun L."/>
            <person name="Gao X."/>
            <person name="Chen W."/>
            <person name="Huang K."/>
        </authorList>
    </citation>
    <scope>NUCLEOTIDE SEQUENCE [LARGE SCALE GENOMIC DNA]</scope>
    <source>
        <strain evidence="2 3">SJQ9</strain>
    </source>
</reference>
<keyword evidence="3" id="KW-1185">Reference proteome</keyword>
<accession>A0A426VH16</accession>
<feature type="transmembrane region" description="Helical" evidence="1">
    <location>
        <begin position="117"/>
        <end position="134"/>
    </location>
</feature>
<dbReference type="Proteomes" id="UP000269265">
    <property type="component" value="Unassembled WGS sequence"/>
</dbReference>
<keyword evidence="1" id="KW-0472">Membrane</keyword>
<comment type="caution">
    <text evidence="2">The sequence shown here is derived from an EMBL/GenBank/DDBJ whole genome shotgun (WGS) entry which is preliminary data.</text>
</comment>
<feature type="transmembrane region" description="Helical" evidence="1">
    <location>
        <begin position="90"/>
        <end position="111"/>
    </location>
</feature>
<dbReference type="Pfam" id="PF20398">
    <property type="entry name" value="DUF6691"/>
    <property type="match status" value="1"/>
</dbReference>
<keyword evidence="1" id="KW-1133">Transmembrane helix</keyword>